<dbReference type="GO" id="GO:0015288">
    <property type="term" value="F:porin activity"/>
    <property type="evidence" value="ECO:0007669"/>
    <property type="project" value="UniProtKB-KW"/>
</dbReference>
<dbReference type="RefSeq" id="XP_019701559.2">
    <property type="nucleotide sequence ID" value="XM_019846000.2"/>
</dbReference>
<evidence type="ECO:0000256" key="6">
    <source>
        <dbReference type="ARBA" id="ARBA00023065"/>
    </source>
</evidence>
<dbReference type="InterPro" id="IPR023614">
    <property type="entry name" value="Porin_dom_sf"/>
</dbReference>
<evidence type="ECO:0000256" key="7">
    <source>
        <dbReference type="ARBA" id="ARBA00023114"/>
    </source>
</evidence>
<evidence type="ECO:0000256" key="5">
    <source>
        <dbReference type="ARBA" id="ARBA00022692"/>
    </source>
</evidence>
<evidence type="ECO:0000256" key="4">
    <source>
        <dbReference type="ARBA" id="ARBA00022452"/>
    </source>
</evidence>
<proteinExistence type="inferred from homology"/>
<keyword evidence="4" id="KW-1134">Transmembrane beta strand</keyword>
<protein>
    <submittedName>
        <fullName evidence="10">Mitochondrial outer membrane protein porin 6 isoform X1</fullName>
    </submittedName>
</protein>
<dbReference type="InterPro" id="IPR027246">
    <property type="entry name" value="Porin_Euk/Tom40"/>
</dbReference>
<accession>A0A6J0PAR0</accession>
<evidence type="ECO:0000256" key="3">
    <source>
        <dbReference type="ARBA" id="ARBA00022448"/>
    </source>
</evidence>
<evidence type="ECO:0000256" key="2">
    <source>
        <dbReference type="ARBA" id="ARBA00009624"/>
    </source>
</evidence>
<keyword evidence="5" id="KW-0812">Transmembrane</keyword>
<evidence type="ECO:0000313" key="9">
    <source>
        <dbReference type="Proteomes" id="UP000504607"/>
    </source>
</evidence>
<dbReference type="PANTHER" id="PTHR11743:SF27">
    <property type="entry name" value="MITOCHONDRIAL OUTER MEMBRANE PROTEIN PORIN 4"/>
    <property type="match status" value="1"/>
</dbReference>
<dbReference type="FunCoup" id="A0A6J0PAR0">
    <property type="interactions" value="2800"/>
</dbReference>
<reference evidence="10" key="1">
    <citation type="submission" date="2025-08" db="UniProtKB">
        <authorList>
            <consortium name="RefSeq"/>
        </authorList>
    </citation>
    <scope>IDENTIFICATION</scope>
</reference>
<dbReference type="Proteomes" id="UP000504607">
    <property type="component" value="Unplaced"/>
</dbReference>
<dbReference type="OrthoDB" id="7827681at2759"/>
<keyword evidence="3" id="KW-0813">Transport</keyword>
<keyword evidence="6" id="KW-0406">Ion transport</keyword>
<keyword evidence="7" id="KW-0626">Porin</keyword>
<dbReference type="InterPro" id="IPR001925">
    <property type="entry name" value="Porin_Euk"/>
</dbReference>
<evidence type="ECO:0000256" key="1">
    <source>
        <dbReference type="ARBA" id="ARBA00004370"/>
    </source>
</evidence>
<dbReference type="InParanoid" id="A0A6J0PAR0"/>
<dbReference type="Pfam" id="PF01459">
    <property type="entry name" value="Porin_3"/>
    <property type="match status" value="1"/>
</dbReference>
<gene>
    <name evidence="10" type="primary">LOC105061113</name>
</gene>
<sequence length="283" mass="30823">MRYVLNTVHAFIYLASNDDIECKSFRTDLLTKDYNFDHKFTLTTPSDAGLGLTAMGVKKDQLFIGDISTQYRSGKTTVDVKVDTDYNVSTTITVNELVAGVRTSFSFRIPDQKSGKLDLQYLYDRAAINSSIVLTPIPLLELAAAIGSKELTLGTEVGFDSASASFTEYNSGIGFNKHDFSAALILADKGGTLKASYVQGVNPVTGAAVAADMIHRFNTYGNSFTIGSCHALNPLITIKTRFNNSGKAAVLCQHEWRPQSFLTLSAEYNPKALNAPSRVSLFQ</sequence>
<dbReference type="GO" id="GO:0008308">
    <property type="term" value="F:voltage-gated monoatomic anion channel activity"/>
    <property type="evidence" value="ECO:0007669"/>
    <property type="project" value="InterPro"/>
</dbReference>
<keyword evidence="8" id="KW-0472">Membrane</keyword>
<evidence type="ECO:0000313" key="10">
    <source>
        <dbReference type="RefSeq" id="XP_019701559.2"/>
    </source>
</evidence>
<keyword evidence="9" id="KW-1185">Reference proteome</keyword>
<dbReference type="GO" id="GO:0005741">
    <property type="term" value="C:mitochondrial outer membrane"/>
    <property type="evidence" value="ECO:0007669"/>
    <property type="project" value="InterPro"/>
</dbReference>
<dbReference type="GO" id="GO:0046930">
    <property type="term" value="C:pore complex"/>
    <property type="evidence" value="ECO:0007669"/>
    <property type="project" value="UniProtKB-KW"/>
</dbReference>
<name>A0A6J0PAR0_ELAGV</name>
<dbReference type="FunFam" id="2.40.160.10:FF:000003">
    <property type="entry name" value="Outer mitochondrial membrane protein porin"/>
    <property type="match status" value="1"/>
</dbReference>
<comment type="similarity">
    <text evidence="2">Belongs to the eukaryotic mitochondrial porin (TC 1.B.8.1) family.</text>
</comment>
<dbReference type="Gene3D" id="2.40.160.10">
    <property type="entry name" value="Porin"/>
    <property type="match status" value="1"/>
</dbReference>
<organism evidence="9 10">
    <name type="scientific">Elaeis guineensis var. tenera</name>
    <name type="common">Oil palm</name>
    <dbReference type="NCBI Taxonomy" id="51953"/>
    <lineage>
        <taxon>Eukaryota</taxon>
        <taxon>Viridiplantae</taxon>
        <taxon>Streptophyta</taxon>
        <taxon>Embryophyta</taxon>
        <taxon>Tracheophyta</taxon>
        <taxon>Spermatophyta</taxon>
        <taxon>Magnoliopsida</taxon>
        <taxon>Liliopsida</taxon>
        <taxon>Arecaceae</taxon>
        <taxon>Arecoideae</taxon>
        <taxon>Cocoseae</taxon>
        <taxon>Elaeidinae</taxon>
        <taxon>Elaeis</taxon>
    </lineage>
</organism>
<dbReference type="CDD" id="cd07306">
    <property type="entry name" value="Porin3_VDAC"/>
    <property type="match status" value="1"/>
</dbReference>
<dbReference type="PANTHER" id="PTHR11743">
    <property type="entry name" value="VOLTAGE-DEPENDENT ANION-SELECTIVE CHANNEL"/>
    <property type="match status" value="1"/>
</dbReference>
<evidence type="ECO:0000256" key="8">
    <source>
        <dbReference type="ARBA" id="ARBA00023136"/>
    </source>
</evidence>
<dbReference type="AlphaFoldDB" id="A0A6J0PAR0"/>
<comment type="subcellular location">
    <subcellularLocation>
        <location evidence="1">Membrane</location>
    </subcellularLocation>
</comment>